<evidence type="ECO:0000313" key="3">
    <source>
        <dbReference type="Proteomes" id="UP000036873"/>
    </source>
</evidence>
<dbReference type="OrthoDB" id="1778278at2"/>
<feature type="signal peptide" evidence="1">
    <location>
        <begin position="1"/>
        <end position="31"/>
    </location>
</feature>
<gene>
    <name evidence="2" type="ORF">AKG39_09230</name>
</gene>
<dbReference type="AlphaFoldDB" id="A0A0L6TZY3"/>
<dbReference type="RefSeq" id="WP_050740103.1">
    <property type="nucleotide sequence ID" value="NZ_LGYO01000022.1"/>
</dbReference>
<protein>
    <submittedName>
        <fullName evidence="2">Uncharacterized protein</fullName>
    </submittedName>
</protein>
<comment type="caution">
    <text evidence="2">The sequence shown here is derived from an EMBL/GenBank/DDBJ whole genome shotgun (WGS) entry which is preliminary data.</text>
</comment>
<accession>A0A0L6TZY3</accession>
<dbReference type="STRING" id="52689.AKG39_09230"/>
<sequence>MKKKKLTGYVLAISVLMLSVLFMGASCSASTANISNPVMTTGIDDNYQPVDDLTEFPVNSIVYVVADMKNAPEDTQITFVWYIENEVIDSVTISNEDVSDAPVFSYLPAELTTVPGNYSVEIYIDDREDPDTVTEFVIQ</sequence>
<evidence type="ECO:0000313" key="2">
    <source>
        <dbReference type="EMBL" id="KNZ41803.1"/>
    </source>
</evidence>
<reference evidence="3" key="1">
    <citation type="submission" date="2015-07" db="EMBL/GenBank/DDBJ databases">
        <title>Draft genome sequence of Acetobacterium bakii DSM 8293, a potential psychrophilic chemical producer through syngas fermentation.</title>
        <authorList>
            <person name="Song Y."/>
            <person name="Hwang S."/>
            <person name="Cho B.-K."/>
        </authorList>
    </citation>
    <scope>NUCLEOTIDE SEQUENCE [LARGE SCALE GENOMIC DNA]</scope>
    <source>
        <strain evidence="3">DSM 8239</strain>
    </source>
</reference>
<dbReference type="PROSITE" id="PS51257">
    <property type="entry name" value="PROKAR_LIPOPROTEIN"/>
    <property type="match status" value="1"/>
</dbReference>
<organism evidence="2 3">
    <name type="scientific">Acetobacterium bakii</name>
    <dbReference type="NCBI Taxonomy" id="52689"/>
    <lineage>
        <taxon>Bacteria</taxon>
        <taxon>Bacillati</taxon>
        <taxon>Bacillota</taxon>
        <taxon>Clostridia</taxon>
        <taxon>Eubacteriales</taxon>
        <taxon>Eubacteriaceae</taxon>
        <taxon>Acetobacterium</taxon>
    </lineage>
</organism>
<dbReference type="EMBL" id="LGYO01000022">
    <property type="protein sequence ID" value="KNZ41803.1"/>
    <property type="molecule type" value="Genomic_DNA"/>
</dbReference>
<keyword evidence="1" id="KW-0732">Signal</keyword>
<proteinExistence type="predicted"/>
<keyword evidence="3" id="KW-1185">Reference proteome</keyword>
<feature type="chain" id="PRO_5039053796" evidence="1">
    <location>
        <begin position="32"/>
        <end position="139"/>
    </location>
</feature>
<evidence type="ECO:0000256" key="1">
    <source>
        <dbReference type="SAM" id="SignalP"/>
    </source>
</evidence>
<name>A0A0L6TZY3_9FIRM</name>
<dbReference type="Proteomes" id="UP000036873">
    <property type="component" value="Unassembled WGS sequence"/>
</dbReference>